<dbReference type="UniPathway" id="UPA00756"/>
<keyword evidence="15 22" id="KW-0472">Membrane</keyword>
<keyword evidence="24" id="KW-1185">Reference proteome</keyword>
<dbReference type="UniPathway" id="UPA00755"/>
<reference evidence="24" key="1">
    <citation type="journal article" date="2018" name="Nat. Microbiol.">
        <title>Leveraging single-cell genomics to expand the fungal tree of life.</title>
        <authorList>
            <person name="Ahrendt S.R."/>
            <person name="Quandt C.A."/>
            <person name="Ciobanu D."/>
            <person name="Clum A."/>
            <person name="Salamov A."/>
            <person name="Andreopoulos B."/>
            <person name="Cheng J.F."/>
            <person name="Woyke T."/>
            <person name="Pelin A."/>
            <person name="Henrissat B."/>
            <person name="Reynolds N.K."/>
            <person name="Benny G.L."/>
            <person name="Smith M.E."/>
            <person name="James T.Y."/>
            <person name="Grigoriev I.V."/>
        </authorList>
    </citation>
    <scope>NUCLEOTIDE SEQUENCE [LARGE SCALE GENOMIC DNA]</scope>
    <source>
        <strain evidence="24">ATCC 52028</strain>
    </source>
</reference>
<dbReference type="GO" id="GO:0046872">
    <property type="term" value="F:metal ion binding"/>
    <property type="evidence" value="ECO:0007669"/>
    <property type="project" value="UniProtKB-KW"/>
</dbReference>
<dbReference type="GO" id="GO:0000139">
    <property type="term" value="C:Golgi membrane"/>
    <property type="evidence" value="ECO:0007669"/>
    <property type="project" value="UniProtKB-SubCell"/>
</dbReference>
<evidence type="ECO:0000313" key="24">
    <source>
        <dbReference type="Proteomes" id="UP000274922"/>
    </source>
</evidence>
<evidence type="ECO:0000256" key="22">
    <source>
        <dbReference type="SAM" id="Phobius"/>
    </source>
</evidence>
<feature type="compositionally biased region" description="Basic and acidic residues" evidence="21">
    <location>
        <begin position="525"/>
        <end position="536"/>
    </location>
</feature>
<evidence type="ECO:0000256" key="19">
    <source>
        <dbReference type="ARBA" id="ARBA00047847"/>
    </source>
</evidence>
<feature type="compositionally biased region" description="Gly residues" evidence="21">
    <location>
        <begin position="483"/>
        <end position="493"/>
    </location>
</feature>
<dbReference type="InterPro" id="IPR003406">
    <property type="entry name" value="Glyco_trans_14"/>
</dbReference>
<dbReference type="STRING" id="1555241.A0A4P9X195"/>
<feature type="compositionally biased region" description="Basic and acidic residues" evidence="21">
    <location>
        <begin position="1"/>
        <end position="17"/>
    </location>
</feature>
<evidence type="ECO:0000256" key="21">
    <source>
        <dbReference type="SAM" id="MobiDB-lite"/>
    </source>
</evidence>
<protein>
    <recommendedName>
        <fullName evidence="6">protein xylosyltransferase</fullName>
        <ecNumber evidence="6">2.4.2.26</ecNumber>
    </recommendedName>
    <alternativeName>
        <fullName evidence="18">Peptide O-xylosyltransferase</fullName>
    </alternativeName>
</protein>
<keyword evidence="13 22" id="KW-1133">Transmembrane helix</keyword>
<feature type="region of interest" description="Disordered" evidence="21">
    <location>
        <begin position="1"/>
        <end position="29"/>
    </location>
</feature>
<dbReference type="AlphaFoldDB" id="A0A4P9X195"/>
<keyword evidence="11" id="KW-0256">Endoplasmic reticulum</keyword>
<evidence type="ECO:0000256" key="2">
    <source>
        <dbReference type="ARBA" id="ARBA00004648"/>
    </source>
</evidence>
<evidence type="ECO:0000256" key="10">
    <source>
        <dbReference type="ARBA" id="ARBA00022723"/>
    </source>
</evidence>
<evidence type="ECO:0000256" key="1">
    <source>
        <dbReference type="ARBA" id="ARBA00004323"/>
    </source>
</evidence>
<dbReference type="PANTHER" id="PTHR46025:SF3">
    <property type="entry name" value="XYLOSYLTRANSFERASE OXT"/>
    <property type="match status" value="1"/>
</dbReference>
<comment type="catalytic activity">
    <reaction evidence="19">
        <text>UDP-alpha-D-xylose + L-seryl-[protein] = 3-O-(beta-D-xylosyl)-L-seryl-[protein] + UDP + H(+)</text>
        <dbReference type="Rhea" id="RHEA:50192"/>
        <dbReference type="Rhea" id="RHEA-COMP:9863"/>
        <dbReference type="Rhea" id="RHEA-COMP:12567"/>
        <dbReference type="ChEBI" id="CHEBI:15378"/>
        <dbReference type="ChEBI" id="CHEBI:29999"/>
        <dbReference type="ChEBI" id="CHEBI:57632"/>
        <dbReference type="ChEBI" id="CHEBI:58223"/>
        <dbReference type="ChEBI" id="CHEBI:132085"/>
        <dbReference type="EC" id="2.4.2.26"/>
    </reaction>
</comment>
<evidence type="ECO:0000256" key="5">
    <source>
        <dbReference type="ARBA" id="ARBA00010195"/>
    </source>
</evidence>
<keyword evidence="10" id="KW-0479">Metal-binding</keyword>
<evidence type="ECO:0000256" key="3">
    <source>
        <dbReference type="ARBA" id="ARBA00004840"/>
    </source>
</evidence>
<organism evidence="23 24">
    <name type="scientific">Caulochytrium protostelioides</name>
    <dbReference type="NCBI Taxonomy" id="1555241"/>
    <lineage>
        <taxon>Eukaryota</taxon>
        <taxon>Fungi</taxon>
        <taxon>Fungi incertae sedis</taxon>
        <taxon>Chytridiomycota</taxon>
        <taxon>Chytridiomycota incertae sedis</taxon>
        <taxon>Chytridiomycetes</taxon>
        <taxon>Caulochytriales</taxon>
        <taxon>Caulochytriaceae</taxon>
        <taxon>Caulochytrium</taxon>
    </lineage>
</organism>
<accession>A0A4P9X195</accession>
<comment type="similarity">
    <text evidence="5">Belongs to the glycosyltransferase 14 family. XylT subfamily.</text>
</comment>
<evidence type="ECO:0000256" key="13">
    <source>
        <dbReference type="ARBA" id="ARBA00022989"/>
    </source>
</evidence>
<feature type="compositionally biased region" description="Low complexity" evidence="21">
    <location>
        <begin position="494"/>
        <end position="506"/>
    </location>
</feature>
<comment type="subcellular location">
    <subcellularLocation>
        <location evidence="2">Endoplasmic reticulum membrane</location>
        <topology evidence="2">Single-pass type II membrane protein</topology>
    </subcellularLocation>
    <subcellularLocation>
        <location evidence="1">Golgi apparatus membrane</location>
        <topology evidence="1">Single-pass type II membrane protein</topology>
    </subcellularLocation>
</comment>
<dbReference type="EC" id="2.4.2.26" evidence="6"/>
<comment type="pathway">
    <text evidence="3">Glycan metabolism; chondroitin sulfate biosynthesis.</text>
</comment>
<dbReference type="GO" id="GO:0050650">
    <property type="term" value="P:chondroitin sulfate proteoglycan biosynthetic process"/>
    <property type="evidence" value="ECO:0007669"/>
    <property type="project" value="TreeGrafter"/>
</dbReference>
<keyword evidence="12" id="KW-0735">Signal-anchor</keyword>
<keyword evidence="7" id="KW-0328">Glycosyltransferase</keyword>
<name>A0A4P9X195_9FUNG</name>
<evidence type="ECO:0000256" key="12">
    <source>
        <dbReference type="ARBA" id="ARBA00022968"/>
    </source>
</evidence>
<evidence type="ECO:0000256" key="4">
    <source>
        <dbReference type="ARBA" id="ARBA00005093"/>
    </source>
</evidence>
<evidence type="ECO:0000256" key="6">
    <source>
        <dbReference type="ARBA" id="ARBA00011972"/>
    </source>
</evidence>
<proteinExistence type="inferred from homology"/>
<evidence type="ECO:0000256" key="18">
    <source>
        <dbReference type="ARBA" id="ARBA00042865"/>
    </source>
</evidence>
<evidence type="ECO:0000256" key="14">
    <source>
        <dbReference type="ARBA" id="ARBA00023034"/>
    </source>
</evidence>
<evidence type="ECO:0000256" key="16">
    <source>
        <dbReference type="ARBA" id="ARBA00023157"/>
    </source>
</evidence>
<keyword evidence="9 22" id="KW-0812">Transmembrane</keyword>
<dbReference type="Proteomes" id="UP000274922">
    <property type="component" value="Unassembled WGS sequence"/>
</dbReference>
<dbReference type="GO" id="GO:0005789">
    <property type="term" value="C:endoplasmic reticulum membrane"/>
    <property type="evidence" value="ECO:0007669"/>
    <property type="project" value="UniProtKB-SubCell"/>
</dbReference>
<keyword evidence="20" id="KW-0175">Coiled coil</keyword>
<feature type="transmembrane region" description="Helical" evidence="22">
    <location>
        <begin position="63"/>
        <end position="86"/>
    </location>
</feature>
<dbReference type="GO" id="GO:0015012">
    <property type="term" value="P:heparan sulfate proteoglycan biosynthetic process"/>
    <property type="evidence" value="ECO:0007669"/>
    <property type="project" value="UniProtKB-UniPathway"/>
</dbReference>
<dbReference type="Pfam" id="PF02485">
    <property type="entry name" value="Branch"/>
    <property type="match status" value="1"/>
</dbReference>
<feature type="region of interest" description="Disordered" evidence="21">
    <location>
        <begin position="483"/>
        <end position="536"/>
    </location>
</feature>
<keyword evidence="17" id="KW-0325">Glycoprotein</keyword>
<evidence type="ECO:0000256" key="7">
    <source>
        <dbReference type="ARBA" id="ARBA00022676"/>
    </source>
</evidence>
<keyword evidence="14" id="KW-0333">Golgi apparatus</keyword>
<dbReference type="EMBL" id="ML014388">
    <property type="protein sequence ID" value="RKO98633.1"/>
    <property type="molecule type" value="Genomic_DNA"/>
</dbReference>
<feature type="coiled-coil region" evidence="20">
    <location>
        <begin position="257"/>
        <end position="285"/>
    </location>
</feature>
<dbReference type="InterPro" id="IPR043538">
    <property type="entry name" value="XYLT"/>
</dbReference>
<dbReference type="PANTHER" id="PTHR46025">
    <property type="entry name" value="XYLOSYLTRANSFERASE OXT"/>
    <property type="match status" value="1"/>
</dbReference>
<sequence>MGFESRRYPSVGLERRATSTSSLDGQTLPLTSPSAAAAATAPVSAFSSSWNLMMRSPKRSRRGLLEVIAKGFFLVTICWVLAHMLYGSSHSEALDPAAVAVVPADALTGAAAPEAVAEAPASAPEVVADTAADAPAPMANDPGPEDVPRIVKTVVPPPPAVVAGVADEQADQAADGDAADGMGAAAQAIDVALADAMKSGDSRAQRAAADAESAATRYAQASAERARQEQLEIAARVQAELVRQNASFEARLQDAVAKKVLEERAQQKEEMMRLLETTRREALAEAESRLERIFRPSALPAPVDGAANKDDETLLYNHELPARVAGLRHVKITGFRFCPMLDNVVLDGWTNVVPLGGPLITTNPTRETLITMIDTLASRVQSNIIAWGNGARYDRMHLKRFACYMAADGHNEYAFTASKSSLLTHVDGASYFPMLTIVPRVGNSRVLGGDINGYESPQDLGPWQRKGRLERLAEAEASAAGAAGAGTAAGAGAGSSSEPAPSSSEPVDGNIQIGDGSGSNAVEPSTHRYDSPVTTDDPRPHYKIAYLVMAHENLPSFKRFLTALHGDDSIILIHVDSKAGAFHAQLLNWLKATKNVWVDANQRTNVFVIDPSFSLSWGGSSIVFVQLEGFFSLLDLASWDYVINLSGYDYPLQSTLSIHTYVSKFPGKIWINWWEEWEVESRITRPMFPLKNFAWCEGPASAPNRNYEATMGDRFPKIKHHQWMILSREFIEHLRVDRDAHDLLAWMEHTWIPDESYFGMVAMRKGGPWAERTINRCHRYLSFSPGEAHPDWVTEQDIPQMSVGTYFFARKIDAQDQTKLVQWMDRFRRASDMRVRQVLSTPTDDDVFHQAELGSAATNGDIFAAEAAAEAFSEAKHRTHDYPVDFD</sequence>
<evidence type="ECO:0000256" key="9">
    <source>
        <dbReference type="ARBA" id="ARBA00022692"/>
    </source>
</evidence>
<evidence type="ECO:0000256" key="8">
    <source>
        <dbReference type="ARBA" id="ARBA00022679"/>
    </source>
</evidence>
<feature type="compositionally biased region" description="Polar residues" evidence="21">
    <location>
        <begin position="18"/>
        <end position="29"/>
    </location>
</feature>
<evidence type="ECO:0000256" key="11">
    <source>
        <dbReference type="ARBA" id="ARBA00022824"/>
    </source>
</evidence>
<comment type="pathway">
    <text evidence="4">Glycan metabolism; heparan sulfate biosynthesis.</text>
</comment>
<evidence type="ECO:0000256" key="20">
    <source>
        <dbReference type="SAM" id="Coils"/>
    </source>
</evidence>
<evidence type="ECO:0000313" key="23">
    <source>
        <dbReference type="EMBL" id="RKO98633.1"/>
    </source>
</evidence>
<dbReference type="GO" id="GO:0030158">
    <property type="term" value="F:protein xylosyltransferase activity"/>
    <property type="evidence" value="ECO:0007669"/>
    <property type="project" value="UniProtKB-EC"/>
</dbReference>
<dbReference type="OrthoDB" id="2019572at2759"/>
<keyword evidence="16" id="KW-1015">Disulfide bond</keyword>
<keyword evidence="8" id="KW-0808">Transferase</keyword>
<evidence type="ECO:0000256" key="17">
    <source>
        <dbReference type="ARBA" id="ARBA00023180"/>
    </source>
</evidence>
<gene>
    <name evidence="23" type="ORF">CXG81DRAFT_21166</name>
</gene>
<evidence type="ECO:0000256" key="15">
    <source>
        <dbReference type="ARBA" id="ARBA00023136"/>
    </source>
</evidence>